<evidence type="ECO:0000313" key="1">
    <source>
        <dbReference type="EMBL" id="MQA41901.1"/>
    </source>
</evidence>
<name>A0A6A7NA68_9BURK</name>
<organism evidence="1 2">
    <name type="scientific">Rugamonas aquatica</name>
    <dbReference type="NCBI Taxonomy" id="2743357"/>
    <lineage>
        <taxon>Bacteria</taxon>
        <taxon>Pseudomonadati</taxon>
        <taxon>Pseudomonadota</taxon>
        <taxon>Betaproteobacteria</taxon>
        <taxon>Burkholderiales</taxon>
        <taxon>Oxalobacteraceae</taxon>
        <taxon>Telluria group</taxon>
        <taxon>Rugamonas</taxon>
    </lineage>
</organism>
<evidence type="ECO:0000313" key="2">
    <source>
        <dbReference type="Proteomes" id="UP000440498"/>
    </source>
</evidence>
<evidence type="ECO:0008006" key="3">
    <source>
        <dbReference type="Google" id="ProtNLM"/>
    </source>
</evidence>
<keyword evidence="2" id="KW-1185">Reference proteome</keyword>
<reference evidence="1 2" key="1">
    <citation type="submission" date="2019-10" db="EMBL/GenBank/DDBJ databases">
        <title>Two novel species isolated from a subtropical stream in China.</title>
        <authorList>
            <person name="Lu H."/>
        </authorList>
    </citation>
    <scope>NUCLEOTIDE SEQUENCE [LARGE SCALE GENOMIC DNA]</scope>
    <source>
        <strain evidence="1 2">FT29W</strain>
    </source>
</reference>
<dbReference type="AlphaFoldDB" id="A0A6A7NA68"/>
<comment type="caution">
    <text evidence="1">The sequence shown here is derived from an EMBL/GenBank/DDBJ whole genome shotgun (WGS) entry which is preliminary data.</text>
</comment>
<dbReference type="Proteomes" id="UP000440498">
    <property type="component" value="Unassembled WGS sequence"/>
</dbReference>
<proteinExistence type="predicted"/>
<dbReference type="RefSeq" id="WP_152841075.1">
    <property type="nucleotide sequence ID" value="NZ_WHUG01000016.1"/>
</dbReference>
<accession>A0A6A7NA68</accession>
<dbReference type="EMBL" id="WHUG01000016">
    <property type="protein sequence ID" value="MQA41901.1"/>
    <property type="molecule type" value="Genomic_DNA"/>
</dbReference>
<dbReference type="SUPFAM" id="SSF53474">
    <property type="entry name" value="alpha/beta-Hydrolases"/>
    <property type="match status" value="1"/>
</dbReference>
<sequence>MGEKDDSEAIESGRALRDYFARHPEKNFTFIEYPNAGHALQAPDKANLQDFIAGLAAWFKSGLKR</sequence>
<protein>
    <recommendedName>
        <fullName evidence="3">Peptidase S9 prolyl oligopeptidase catalytic domain-containing protein</fullName>
    </recommendedName>
</protein>
<dbReference type="InterPro" id="IPR029058">
    <property type="entry name" value="AB_hydrolase_fold"/>
</dbReference>
<gene>
    <name evidence="1" type="ORF">GEV02_27505</name>
</gene>